<name>A0A8J2KJ80_9HEXA</name>
<dbReference type="PANTHER" id="PTHR13502">
    <property type="entry name" value="CDC42 SMALL EFFECTOR PROTEIN HOMOLOG"/>
    <property type="match status" value="1"/>
</dbReference>
<evidence type="ECO:0000313" key="3">
    <source>
        <dbReference type="EMBL" id="CAG7818078.1"/>
    </source>
</evidence>
<evidence type="ECO:0000313" key="4">
    <source>
        <dbReference type="Proteomes" id="UP000708208"/>
    </source>
</evidence>
<organism evidence="3 4">
    <name type="scientific">Allacma fusca</name>
    <dbReference type="NCBI Taxonomy" id="39272"/>
    <lineage>
        <taxon>Eukaryota</taxon>
        <taxon>Metazoa</taxon>
        <taxon>Ecdysozoa</taxon>
        <taxon>Arthropoda</taxon>
        <taxon>Hexapoda</taxon>
        <taxon>Collembola</taxon>
        <taxon>Symphypleona</taxon>
        <taxon>Sminthuridae</taxon>
        <taxon>Allacma</taxon>
    </lineage>
</organism>
<evidence type="ECO:0000259" key="2">
    <source>
        <dbReference type="PROSITE" id="PS50108"/>
    </source>
</evidence>
<protein>
    <recommendedName>
        <fullName evidence="2">CRIB domain-containing protein</fullName>
    </recommendedName>
</protein>
<dbReference type="PROSITE" id="PS50108">
    <property type="entry name" value="CRIB"/>
    <property type="match status" value="1"/>
</dbReference>
<dbReference type="AlphaFoldDB" id="A0A8J2KJ80"/>
<dbReference type="EMBL" id="CAJVCH010410800">
    <property type="protein sequence ID" value="CAG7818078.1"/>
    <property type="molecule type" value="Genomic_DNA"/>
</dbReference>
<comment type="caution">
    <text evidence="3">The sequence shown here is derived from an EMBL/GenBank/DDBJ whole genome shotgun (WGS) entry which is preliminary data.</text>
</comment>
<accession>A0A8J2KJ80</accession>
<dbReference type="Proteomes" id="UP000708208">
    <property type="component" value="Unassembled WGS sequence"/>
</dbReference>
<dbReference type="GO" id="GO:0031267">
    <property type="term" value="F:small GTPase binding"/>
    <property type="evidence" value="ECO:0007669"/>
    <property type="project" value="InterPro"/>
</dbReference>
<dbReference type="OrthoDB" id="5559822at2759"/>
<keyword evidence="4" id="KW-1185">Reference proteome</keyword>
<feature type="domain" description="CRIB" evidence="2">
    <location>
        <begin position="35"/>
        <end position="48"/>
    </location>
</feature>
<gene>
    <name evidence="3" type="ORF">AFUS01_LOCUS28607</name>
</gene>
<dbReference type="GO" id="GO:0005886">
    <property type="term" value="C:plasma membrane"/>
    <property type="evidence" value="ECO:0007669"/>
    <property type="project" value="TreeGrafter"/>
</dbReference>
<evidence type="ECO:0000256" key="1">
    <source>
        <dbReference type="SAM" id="MobiDB-lite"/>
    </source>
</evidence>
<proteinExistence type="predicted"/>
<feature type="region of interest" description="Disordered" evidence="1">
    <location>
        <begin position="25"/>
        <end position="48"/>
    </location>
</feature>
<sequence>MSPNSLNSSDFLQWFVCCVPTPPPNQRRKIDRSMIGNPTDFRHTGHLGTDDLLDKPGHVSLLQAQMSSKDFILPLRTMSDDQSTSSSDFT</sequence>
<dbReference type="CDD" id="cd00132">
    <property type="entry name" value="CRIB"/>
    <property type="match status" value="1"/>
</dbReference>
<dbReference type="Pfam" id="PF00786">
    <property type="entry name" value="PBD"/>
    <property type="match status" value="1"/>
</dbReference>
<reference evidence="3" key="1">
    <citation type="submission" date="2021-06" db="EMBL/GenBank/DDBJ databases">
        <authorList>
            <person name="Hodson N. C."/>
            <person name="Mongue J. A."/>
            <person name="Jaron S. K."/>
        </authorList>
    </citation>
    <scope>NUCLEOTIDE SEQUENCE</scope>
</reference>
<dbReference type="GO" id="GO:0035023">
    <property type="term" value="P:regulation of Rho protein signal transduction"/>
    <property type="evidence" value="ECO:0007669"/>
    <property type="project" value="InterPro"/>
</dbReference>
<dbReference type="PANTHER" id="PTHR13502:SF6">
    <property type="entry name" value="CDC42 SMALL EFFECTOR PROTEIN HOMOLOG"/>
    <property type="match status" value="1"/>
</dbReference>
<dbReference type="InterPro" id="IPR039056">
    <property type="entry name" value="SPEC"/>
</dbReference>
<dbReference type="InterPro" id="IPR000095">
    <property type="entry name" value="CRIB_dom"/>
</dbReference>